<dbReference type="InterPro" id="IPR052029">
    <property type="entry name" value="PpiD_chaperone"/>
</dbReference>
<evidence type="ECO:0000256" key="6">
    <source>
        <dbReference type="ARBA" id="ARBA00023136"/>
    </source>
</evidence>
<dbReference type="InterPro" id="IPR000297">
    <property type="entry name" value="PPIase_PpiC"/>
</dbReference>
<keyword evidence="3" id="KW-0997">Cell inner membrane</keyword>
<evidence type="ECO:0000313" key="13">
    <source>
        <dbReference type="EMBL" id="PTL35224.1"/>
    </source>
</evidence>
<sequence>MNVLALETSMEGIAVLRRMRGYKKALGITMWLVIFAFVGTTFLVWGFRSASGPGGQDTQNPIAAVEGEKIPYTEYQQAYQRQYRQYQEKLGDKFDEKILEQLNLKGQIVEALIGRRLLLHEAKRLGIVISPDELVAEITKMPVFSNATGFNRDQYLRTLQSASLTPERFEEGLREDLLIRKVEEWVKGGIHLLPDEEWEAFRFNRASVKAEYLLFSDSKTQQATIQKVAGLAKEKKSWEEIVKASGLKPLVSDFFSWDRDLPQVLDQQTFKETALALERGTISPIIQGTKASYILRVSDRKDPSPAEFEREKAQFSHGLLGRKRDQVFTDWIRQVRARAKVKIETASL</sequence>
<gene>
    <name evidence="13" type="ORF">CLG94_11020</name>
</gene>
<dbReference type="AlphaFoldDB" id="A0A2T4TVS9"/>
<dbReference type="PANTHER" id="PTHR47529:SF1">
    <property type="entry name" value="PERIPLASMIC CHAPERONE PPID"/>
    <property type="match status" value="1"/>
</dbReference>
<accession>A0A2T4TVS9</accession>
<evidence type="ECO:0000256" key="4">
    <source>
        <dbReference type="ARBA" id="ARBA00022692"/>
    </source>
</evidence>
<evidence type="ECO:0000256" key="7">
    <source>
        <dbReference type="ARBA" id="ARBA00023186"/>
    </source>
</evidence>
<dbReference type="Pfam" id="PF13145">
    <property type="entry name" value="Rotamase_2"/>
    <property type="match status" value="1"/>
</dbReference>
<keyword evidence="5 11" id="KW-1133">Transmembrane helix</keyword>
<comment type="subcellular location">
    <subcellularLocation>
        <location evidence="1">Cell inner membrane</location>
        <topology evidence="1">Single-pass type II membrane protein</topology>
        <orientation evidence="1">Periplasmic side</orientation>
    </subcellularLocation>
</comment>
<dbReference type="PANTHER" id="PTHR47529">
    <property type="entry name" value="PEPTIDYL-PROLYL CIS-TRANS ISOMERASE D"/>
    <property type="match status" value="1"/>
</dbReference>
<evidence type="ECO:0000256" key="10">
    <source>
        <dbReference type="ARBA" id="ARBA00042775"/>
    </source>
</evidence>
<evidence type="ECO:0000256" key="9">
    <source>
        <dbReference type="ARBA" id="ARBA00040743"/>
    </source>
</evidence>
<dbReference type="InterPro" id="IPR046357">
    <property type="entry name" value="PPIase_dom_sf"/>
</dbReference>
<evidence type="ECO:0000256" key="2">
    <source>
        <dbReference type="ARBA" id="ARBA00022475"/>
    </source>
</evidence>
<evidence type="ECO:0000256" key="5">
    <source>
        <dbReference type="ARBA" id="ARBA00022989"/>
    </source>
</evidence>
<dbReference type="GO" id="GO:0005886">
    <property type="term" value="C:plasma membrane"/>
    <property type="evidence" value="ECO:0007669"/>
    <property type="project" value="UniProtKB-SubCell"/>
</dbReference>
<proteinExistence type="inferred from homology"/>
<keyword evidence="7" id="KW-0143">Chaperone</keyword>
<dbReference type="Gene3D" id="1.10.4030.10">
    <property type="entry name" value="Porin chaperone SurA, peptide-binding domain"/>
    <property type="match status" value="1"/>
</dbReference>
<comment type="caution">
    <text evidence="13">The sequence shown here is derived from an EMBL/GenBank/DDBJ whole genome shotgun (WGS) entry which is preliminary data.</text>
</comment>
<dbReference type="Gene3D" id="3.10.50.40">
    <property type="match status" value="1"/>
</dbReference>
<evidence type="ECO:0000256" key="8">
    <source>
        <dbReference type="ARBA" id="ARBA00038408"/>
    </source>
</evidence>
<keyword evidence="6 11" id="KW-0472">Membrane</keyword>
<evidence type="ECO:0000259" key="12">
    <source>
        <dbReference type="Pfam" id="PF13145"/>
    </source>
</evidence>
<evidence type="ECO:0000256" key="11">
    <source>
        <dbReference type="SAM" id="Phobius"/>
    </source>
</evidence>
<feature type="domain" description="PpiC" evidence="12">
    <location>
        <begin position="209"/>
        <end position="311"/>
    </location>
</feature>
<reference evidence="13 14" key="1">
    <citation type="submission" date="2017-09" db="EMBL/GenBank/DDBJ databases">
        <title>Bloom of a denitrifying methanotroph, Candidatus Methylomirabilis limnetica, in a deep stratified lake.</title>
        <authorList>
            <person name="Graf J.S."/>
            <person name="Marchant H.K."/>
            <person name="Tienken D."/>
            <person name="Hach P.F."/>
            <person name="Brand A."/>
            <person name="Schubert C.J."/>
            <person name="Kuypers M.M."/>
            <person name="Milucka J."/>
        </authorList>
    </citation>
    <scope>NUCLEOTIDE SEQUENCE [LARGE SCALE GENOMIC DNA]</scope>
    <source>
        <strain evidence="13 14">Zug</strain>
    </source>
</reference>
<protein>
    <recommendedName>
        <fullName evidence="9">Periplasmic chaperone PpiD</fullName>
    </recommendedName>
    <alternativeName>
        <fullName evidence="10">Periplasmic folding chaperone</fullName>
    </alternativeName>
</protein>
<name>A0A2T4TVS9_9BACT</name>
<organism evidence="13 14">
    <name type="scientific">Candidatus Methylomirabilis limnetica</name>
    <dbReference type="NCBI Taxonomy" id="2033718"/>
    <lineage>
        <taxon>Bacteria</taxon>
        <taxon>Candidatus Methylomirabilota</taxon>
        <taxon>Candidatus Methylomirabilia</taxon>
        <taxon>Candidatus Methylomirabilales</taxon>
        <taxon>Candidatus Methylomirabilaceae</taxon>
        <taxon>Candidatus Methylomirabilis</taxon>
    </lineage>
</organism>
<reference evidence="14" key="2">
    <citation type="journal article" date="2018" name="Environ. Microbiol.">
        <title>Bloom of a denitrifying methanotroph, 'Candidatus Methylomirabilis limnetica', in a deep stratified lake.</title>
        <authorList>
            <person name="Graf J.S."/>
            <person name="Mayr M.J."/>
            <person name="Marchant H.K."/>
            <person name="Tienken D."/>
            <person name="Hach P.F."/>
            <person name="Brand A."/>
            <person name="Schubert C.J."/>
            <person name="Kuypers M.M."/>
            <person name="Milucka J."/>
        </authorList>
    </citation>
    <scope>NUCLEOTIDE SEQUENCE [LARGE SCALE GENOMIC DNA]</scope>
    <source>
        <strain evidence="14">Zug</strain>
    </source>
</reference>
<dbReference type="EMBL" id="NVQC01000028">
    <property type="protein sequence ID" value="PTL35224.1"/>
    <property type="molecule type" value="Genomic_DNA"/>
</dbReference>
<comment type="similarity">
    <text evidence="8">Belongs to the PpiD chaperone family.</text>
</comment>
<feature type="transmembrane region" description="Helical" evidence="11">
    <location>
        <begin position="25"/>
        <end position="47"/>
    </location>
</feature>
<keyword evidence="14" id="KW-1185">Reference proteome</keyword>
<dbReference type="GO" id="GO:0003755">
    <property type="term" value="F:peptidyl-prolyl cis-trans isomerase activity"/>
    <property type="evidence" value="ECO:0007669"/>
    <property type="project" value="InterPro"/>
</dbReference>
<evidence type="ECO:0000256" key="3">
    <source>
        <dbReference type="ARBA" id="ARBA00022519"/>
    </source>
</evidence>
<keyword evidence="2" id="KW-1003">Cell membrane</keyword>
<dbReference type="InterPro" id="IPR027304">
    <property type="entry name" value="Trigger_fact/SurA_dom_sf"/>
</dbReference>
<keyword evidence="4 11" id="KW-0812">Transmembrane</keyword>
<evidence type="ECO:0000313" key="14">
    <source>
        <dbReference type="Proteomes" id="UP000241436"/>
    </source>
</evidence>
<dbReference type="Proteomes" id="UP000241436">
    <property type="component" value="Unassembled WGS sequence"/>
</dbReference>
<evidence type="ECO:0000256" key="1">
    <source>
        <dbReference type="ARBA" id="ARBA00004382"/>
    </source>
</evidence>
<dbReference type="Pfam" id="PF13624">
    <property type="entry name" value="SurA_N_3"/>
    <property type="match status" value="1"/>
</dbReference>
<dbReference type="SUPFAM" id="SSF109998">
    <property type="entry name" value="Triger factor/SurA peptide-binding domain-like"/>
    <property type="match status" value="1"/>
</dbReference>